<dbReference type="Proteomes" id="UP000012153">
    <property type="component" value="Unassembled WGS sequence"/>
</dbReference>
<accession>M6ULX4</accession>
<protein>
    <submittedName>
        <fullName evidence="1">Uncharacterized protein</fullName>
    </submittedName>
</protein>
<organism evidence="1 2">
    <name type="scientific">Leptospira noguchii serovar Autumnalis str. ZUN142</name>
    <dbReference type="NCBI Taxonomy" id="1085540"/>
    <lineage>
        <taxon>Bacteria</taxon>
        <taxon>Pseudomonadati</taxon>
        <taxon>Spirochaetota</taxon>
        <taxon>Spirochaetia</taxon>
        <taxon>Leptospirales</taxon>
        <taxon>Leptospiraceae</taxon>
        <taxon>Leptospira</taxon>
    </lineage>
</organism>
<reference evidence="1 2" key="1">
    <citation type="submission" date="2013-01" db="EMBL/GenBank/DDBJ databases">
        <authorList>
            <person name="Harkins D.M."/>
            <person name="Durkin A.S."/>
            <person name="Brinkac L.M."/>
            <person name="Haft D.H."/>
            <person name="Selengut J.D."/>
            <person name="Sanka R."/>
            <person name="DePew J."/>
            <person name="Purushe J."/>
            <person name="Matthias M.A."/>
            <person name="Vinetz J.M."/>
            <person name="Sutton G.G."/>
            <person name="Nierman W.C."/>
            <person name="Fouts D.E."/>
        </authorList>
    </citation>
    <scope>NUCLEOTIDE SEQUENCE [LARGE SCALE GENOMIC DNA]</scope>
    <source>
        <strain evidence="1 2">ZUN142</strain>
    </source>
</reference>
<gene>
    <name evidence="1" type="ORF">LEP1GSC186_0508</name>
</gene>
<comment type="caution">
    <text evidence="1">The sequence shown here is derived from an EMBL/GenBank/DDBJ whole genome shotgun (WGS) entry which is preliminary data.</text>
</comment>
<dbReference type="EMBL" id="AHOP02000018">
    <property type="protein sequence ID" value="EMO42034.1"/>
    <property type="molecule type" value="Genomic_DNA"/>
</dbReference>
<dbReference type="AlphaFoldDB" id="M6ULX4"/>
<proteinExistence type="predicted"/>
<name>M6ULX4_9LEPT</name>
<evidence type="ECO:0000313" key="1">
    <source>
        <dbReference type="EMBL" id="EMO42034.1"/>
    </source>
</evidence>
<sequence>MKKLNVVVSRDSTVYEFETILELLKNESPLSFCFMEMVD</sequence>
<evidence type="ECO:0000313" key="2">
    <source>
        <dbReference type="Proteomes" id="UP000012153"/>
    </source>
</evidence>